<dbReference type="VEuPathDB" id="FungiDB:CLCR_06277"/>
<comment type="caution">
    <text evidence="1">The sequence shown here is derived from an EMBL/GenBank/DDBJ whole genome shotgun (WGS) entry which is preliminary data.</text>
</comment>
<accession>A0A1C1CAI9</accession>
<dbReference type="AlphaFoldDB" id="A0A1C1CAI9"/>
<evidence type="ECO:0000313" key="2">
    <source>
        <dbReference type="Proteomes" id="UP000094526"/>
    </source>
</evidence>
<dbReference type="EMBL" id="LGRB01000020">
    <property type="protein sequence ID" value="OCT45462.1"/>
    <property type="molecule type" value="Genomic_DNA"/>
</dbReference>
<gene>
    <name evidence="1" type="ORF">CLCR_06277</name>
</gene>
<protein>
    <submittedName>
        <fullName evidence="1">Uncharacterized protein</fullName>
    </submittedName>
</protein>
<proteinExistence type="predicted"/>
<evidence type="ECO:0000313" key="1">
    <source>
        <dbReference type="EMBL" id="OCT45462.1"/>
    </source>
</evidence>
<name>A0A1C1CAI9_9EURO</name>
<dbReference type="Proteomes" id="UP000094526">
    <property type="component" value="Unassembled WGS sequence"/>
</dbReference>
<reference evidence="2" key="1">
    <citation type="submission" date="2015-07" db="EMBL/GenBank/DDBJ databases">
        <authorList>
            <person name="Teixeira M.M."/>
            <person name="Souza R.C."/>
            <person name="Almeida L.G."/>
            <person name="Vicente V.A."/>
            <person name="de Hoog S."/>
            <person name="Bocca A.L."/>
            <person name="de Almeida S.R."/>
            <person name="Vasconcelos A.T."/>
            <person name="Felipe M.S."/>
        </authorList>
    </citation>
    <scope>NUCLEOTIDE SEQUENCE [LARGE SCALE GENOMIC DNA]</scope>
    <source>
        <strain evidence="2">KSF</strain>
    </source>
</reference>
<organism evidence="1 2">
    <name type="scientific">Cladophialophora carrionii</name>
    <dbReference type="NCBI Taxonomy" id="86049"/>
    <lineage>
        <taxon>Eukaryota</taxon>
        <taxon>Fungi</taxon>
        <taxon>Dikarya</taxon>
        <taxon>Ascomycota</taxon>
        <taxon>Pezizomycotina</taxon>
        <taxon>Eurotiomycetes</taxon>
        <taxon>Chaetothyriomycetidae</taxon>
        <taxon>Chaetothyriales</taxon>
        <taxon>Herpotrichiellaceae</taxon>
        <taxon>Cladophialophora</taxon>
    </lineage>
</organism>
<keyword evidence="2" id="KW-1185">Reference proteome</keyword>
<sequence>MATKSLESIYGEHLGALQALCASHFPIPPPGLERIQTAILPFTEGSALQSAEERAAIATLATEDSGLIVLGIVGAICHHFGEERFLGPFIQYLRELPGQHNVSEQNYDWEELRPLFKNILSRSEYAACSNAIKQATEGHGGEDATLVHGQPALVVDALQCMIRQQQGERQRVSMYMGADAAFITAMSVWLFDLDVVLLAGQGTMVYSSKGSSVDEAQVTVWLSNPGQPCN</sequence>
<dbReference type="VEuPathDB" id="FungiDB:G647_08091"/>